<accession>A0A381QH79</accession>
<dbReference type="FunFam" id="3.40.640.10:FF:000021">
    <property type="entry name" value="Glutamate-1-semialdehyde 2,1-aminomutase"/>
    <property type="match status" value="1"/>
</dbReference>
<dbReference type="NCBIfam" id="NF000818">
    <property type="entry name" value="PRK00062.1"/>
    <property type="match status" value="1"/>
</dbReference>
<dbReference type="InterPro" id="IPR015421">
    <property type="entry name" value="PyrdxlP-dep_Trfase_major"/>
</dbReference>
<dbReference type="Pfam" id="PF00202">
    <property type="entry name" value="Aminotran_3"/>
    <property type="match status" value="1"/>
</dbReference>
<dbReference type="InterPro" id="IPR049704">
    <property type="entry name" value="Aminotrans_3_PPA_site"/>
</dbReference>
<sequence length="420" mass="44241">VLYERGLRVIPGGVNSPVRAFRAVGGVPVAFERGEGAYLIDVDGRRFLDLVMSWGAMILGHAHPAIVSEVEAAVRGGTSFGAPCPDEVKLAEHICKVVPSVERVRMVSSGTEAVMSAIRLSRAYTHRSKILKFRGCYHGHADSMLVRAGSGVATLSLPDSPGVPPGAAEDTLVAQFNNLDAVADLFDEHQDNIAAVIVEPVAGNMGLITPNHGFLEGLQSLTSERGALLIFDEVMTGFRVGPSGAQGLYGITPDLTTFGKVIGGGFPVGAFGGRAEIMDQMAPAGPVYQAGTLSGNPIAMRAGLTTLEHLTDPAVYEALGSRSHALVDVLANEAKNAGVALQTSVVGGMFGFYFADHTVNSWEEAEACDRERFASFFHGMLEAGVYLPPSPFEACFISTAHGDSEVEYFQAAAGSVMKTL</sequence>
<dbReference type="PANTHER" id="PTHR43713">
    <property type="entry name" value="GLUTAMATE-1-SEMIALDEHYDE 2,1-AMINOMUTASE"/>
    <property type="match status" value="1"/>
</dbReference>
<evidence type="ECO:0000256" key="5">
    <source>
        <dbReference type="ARBA" id="ARBA00022898"/>
    </source>
</evidence>
<dbReference type="GO" id="GO:0008483">
    <property type="term" value="F:transaminase activity"/>
    <property type="evidence" value="ECO:0007669"/>
    <property type="project" value="InterPro"/>
</dbReference>
<dbReference type="GO" id="GO:0006782">
    <property type="term" value="P:protoporphyrinogen IX biosynthetic process"/>
    <property type="evidence" value="ECO:0007669"/>
    <property type="project" value="UniProtKB-UniPathway"/>
</dbReference>
<dbReference type="NCBIfam" id="TIGR00713">
    <property type="entry name" value="hemL"/>
    <property type="match status" value="1"/>
</dbReference>
<keyword evidence="5" id="KW-0663">Pyridoxal phosphate</keyword>
<organism evidence="8">
    <name type="scientific">marine metagenome</name>
    <dbReference type="NCBI Taxonomy" id="408172"/>
    <lineage>
        <taxon>unclassified sequences</taxon>
        <taxon>metagenomes</taxon>
        <taxon>ecological metagenomes</taxon>
    </lineage>
</organism>
<comment type="cofactor">
    <cofactor evidence="1">
        <name>pyridoxal 5'-phosphate</name>
        <dbReference type="ChEBI" id="CHEBI:597326"/>
    </cofactor>
</comment>
<evidence type="ECO:0000256" key="2">
    <source>
        <dbReference type="ARBA" id="ARBA00004819"/>
    </source>
</evidence>
<reference evidence="8" key="1">
    <citation type="submission" date="2018-05" db="EMBL/GenBank/DDBJ databases">
        <authorList>
            <person name="Lanie J.A."/>
            <person name="Ng W.-L."/>
            <person name="Kazmierczak K.M."/>
            <person name="Andrzejewski T.M."/>
            <person name="Davidsen T.M."/>
            <person name="Wayne K.J."/>
            <person name="Tettelin H."/>
            <person name="Glass J.I."/>
            <person name="Rusch D."/>
            <person name="Podicherti R."/>
            <person name="Tsui H.-C.T."/>
            <person name="Winkler M.E."/>
        </authorList>
    </citation>
    <scope>NUCLEOTIDE SEQUENCE</scope>
</reference>
<dbReference type="EMBL" id="UINC01001316">
    <property type="protein sequence ID" value="SUZ77437.1"/>
    <property type="molecule type" value="Genomic_DNA"/>
</dbReference>
<name>A0A381QH79_9ZZZZ</name>
<dbReference type="CDD" id="cd00610">
    <property type="entry name" value="OAT_like"/>
    <property type="match status" value="1"/>
</dbReference>
<keyword evidence="7" id="KW-0627">Porphyrin biosynthesis</keyword>
<keyword evidence="6" id="KW-0413">Isomerase</keyword>
<evidence type="ECO:0000256" key="3">
    <source>
        <dbReference type="ARBA" id="ARBA00008981"/>
    </source>
</evidence>
<dbReference type="InterPro" id="IPR015422">
    <property type="entry name" value="PyrdxlP-dep_Trfase_small"/>
</dbReference>
<dbReference type="AlphaFoldDB" id="A0A381QH79"/>
<dbReference type="UniPathway" id="UPA00251">
    <property type="reaction ID" value="UER00317"/>
</dbReference>
<dbReference type="EC" id="5.4.3.8" evidence="4"/>
<dbReference type="GO" id="GO:0042286">
    <property type="term" value="F:glutamate-1-semialdehyde 2,1-aminomutase activity"/>
    <property type="evidence" value="ECO:0007669"/>
    <property type="project" value="UniProtKB-EC"/>
</dbReference>
<dbReference type="PROSITE" id="PS00600">
    <property type="entry name" value="AA_TRANSFER_CLASS_3"/>
    <property type="match status" value="1"/>
</dbReference>
<feature type="non-terminal residue" evidence="8">
    <location>
        <position position="1"/>
    </location>
</feature>
<evidence type="ECO:0000313" key="8">
    <source>
        <dbReference type="EMBL" id="SUZ77437.1"/>
    </source>
</evidence>
<dbReference type="PANTHER" id="PTHR43713:SF3">
    <property type="entry name" value="GLUTAMATE-1-SEMIALDEHYDE 2,1-AMINOMUTASE 1, CHLOROPLASTIC-RELATED"/>
    <property type="match status" value="1"/>
</dbReference>
<comment type="pathway">
    <text evidence="2">Porphyrin-containing compound metabolism; protoporphyrin-IX biosynthesis; 5-aminolevulinate from L-glutamyl-tRNA(Glu): step 2/2.</text>
</comment>
<dbReference type="Gene3D" id="3.90.1150.10">
    <property type="entry name" value="Aspartate Aminotransferase, domain 1"/>
    <property type="match status" value="1"/>
</dbReference>
<gene>
    <name evidence="8" type="ORF">METZ01_LOCUS30291</name>
</gene>
<evidence type="ECO:0000256" key="7">
    <source>
        <dbReference type="ARBA" id="ARBA00023244"/>
    </source>
</evidence>
<evidence type="ECO:0000256" key="6">
    <source>
        <dbReference type="ARBA" id="ARBA00023235"/>
    </source>
</evidence>
<protein>
    <recommendedName>
        <fullName evidence="4">glutamate-1-semialdehyde 2,1-aminomutase</fullName>
        <ecNumber evidence="4">5.4.3.8</ecNumber>
    </recommendedName>
</protein>
<dbReference type="HAMAP" id="MF_00375">
    <property type="entry name" value="HemL_aminotrans_3"/>
    <property type="match status" value="1"/>
</dbReference>
<evidence type="ECO:0000256" key="1">
    <source>
        <dbReference type="ARBA" id="ARBA00001933"/>
    </source>
</evidence>
<dbReference type="SUPFAM" id="SSF53383">
    <property type="entry name" value="PLP-dependent transferases"/>
    <property type="match status" value="1"/>
</dbReference>
<evidence type="ECO:0000256" key="4">
    <source>
        <dbReference type="ARBA" id="ARBA00012143"/>
    </source>
</evidence>
<proteinExistence type="inferred from homology"/>
<dbReference type="Gene3D" id="3.40.640.10">
    <property type="entry name" value="Type I PLP-dependent aspartate aminotransferase-like (Major domain)"/>
    <property type="match status" value="1"/>
</dbReference>
<comment type="similarity">
    <text evidence="3">Belongs to the class-III pyridoxal-phosphate-dependent aminotransferase family. HemL subfamily.</text>
</comment>
<dbReference type="InterPro" id="IPR005814">
    <property type="entry name" value="Aminotrans_3"/>
</dbReference>
<dbReference type="InterPro" id="IPR004639">
    <property type="entry name" value="4pyrrol_synth_GluAld_NH2Trfase"/>
</dbReference>
<dbReference type="InterPro" id="IPR015424">
    <property type="entry name" value="PyrdxlP-dep_Trfase"/>
</dbReference>
<dbReference type="GO" id="GO:0030170">
    <property type="term" value="F:pyridoxal phosphate binding"/>
    <property type="evidence" value="ECO:0007669"/>
    <property type="project" value="InterPro"/>
</dbReference>